<evidence type="ECO:0000256" key="1">
    <source>
        <dbReference type="SAM" id="SignalP"/>
    </source>
</evidence>
<proteinExistence type="predicted"/>
<feature type="signal peptide" evidence="1">
    <location>
        <begin position="1"/>
        <end position="29"/>
    </location>
</feature>
<feature type="chain" id="PRO_5026679725" description="DUF4367 domain-containing protein" evidence="1">
    <location>
        <begin position="30"/>
        <end position="263"/>
    </location>
</feature>
<dbReference type="Proteomes" id="UP000450000">
    <property type="component" value="Unassembled WGS sequence"/>
</dbReference>
<comment type="caution">
    <text evidence="2">The sequence shown here is derived from an EMBL/GenBank/DDBJ whole genome shotgun (WGS) entry which is preliminary data.</text>
</comment>
<accession>A0A6N7L0R1</accession>
<dbReference type="AlphaFoldDB" id="A0A6N7L0R1"/>
<evidence type="ECO:0000313" key="3">
    <source>
        <dbReference type="Proteomes" id="UP000450000"/>
    </source>
</evidence>
<keyword evidence="3" id="KW-1185">Reference proteome</keyword>
<gene>
    <name evidence="2" type="ORF">F7Q99_36620</name>
</gene>
<dbReference type="OrthoDB" id="4073030at2"/>
<evidence type="ECO:0000313" key="2">
    <source>
        <dbReference type="EMBL" id="MQS17566.1"/>
    </source>
</evidence>
<protein>
    <recommendedName>
        <fullName evidence="4">DUF4367 domain-containing protein</fullName>
    </recommendedName>
</protein>
<sequence>MPSPGRRKALLAVCAVVAFAALSAAVRYAADRETGADAGLFSQVLVSADGRTLTTPVMWTPCQEAEPRLFARETSQAVAADLKAGNTVDLTHECPSAGRLVSFTLHAPLGTRQLSEANTGKPFVPFPAARLADVGYLPPGFTATPDVPMVFGSVAGPWTPNPYNRSDTVPSWTRYYATAGRPALSITQVLPAAGAQDPASGTHAGAPMSVNGHNASLVCDTDSERALTWSDGVSTFTVVSFDPQHAALSPDELLRVADSLRNP</sequence>
<dbReference type="RefSeq" id="WP_153470720.1">
    <property type="nucleotide sequence ID" value="NZ_WBOF01000005.1"/>
</dbReference>
<reference evidence="2 3" key="1">
    <citation type="submission" date="2019-09" db="EMBL/GenBank/DDBJ databases">
        <title>Genome Sequences of Streptomyces kaniharaensis ATCC 21070.</title>
        <authorList>
            <person name="Zhu W."/>
            <person name="De Crecy-Lagard V."/>
            <person name="Richards N.G."/>
        </authorList>
    </citation>
    <scope>NUCLEOTIDE SEQUENCE [LARGE SCALE GENOMIC DNA]</scope>
    <source>
        <strain evidence="2 3">SF-557</strain>
    </source>
</reference>
<name>A0A6N7L0R1_9ACTN</name>
<keyword evidence="1" id="KW-0732">Signal</keyword>
<evidence type="ECO:0008006" key="4">
    <source>
        <dbReference type="Google" id="ProtNLM"/>
    </source>
</evidence>
<dbReference type="EMBL" id="WBOF01000005">
    <property type="protein sequence ID" value="MQS17566.1"/>
    <property type="molecule type" value="Genomic_DNA"/>
</dbReference>
<organism evidence="2 3">
    <name type="scientific">Streptomyces kaniharaensis</name>
    <dbReference type="NCBI Taxonomy" id="212423"/>
    <lineage>
        <taxon>Bacteria</taxon>
        <taxon>Bacillati</taxon>
        <taxon>Actinomycetota</taxon>
        <taxon>Actinomycetes</taxon>
        <taxon>Kitasatosporales</taxon>
        <taxon>Streptomycetaceae</taxon>
        <taxon>Streptomyces</taxon>
    </lineage>
</organism>